<gene>
    <name evidence="1" type="ORF">HMPREF1535_00871</name>
</gene>
<dbReference type="PATRIC" id="fig|927665.4.peg.890"/>
<dbReference type="Proteomes" id="UP000033047">
    <property type="component" value="Unassembled WGS sequence"/>
</dbReference>
<dbReference type="EMBL" id="AQHV01000004">
    <property type="protein sequence ID" value="KKB59043.1"/>
    <property type="molecule type" value="Genomic_DNA"/>
</dbReference>
<proteinExistence type="predicted"/>
<protein>
    <submittedName>
        <fullName evidence="1">Uncharacterized protein</fullName>
    </submittedName>
</protein>
<comment type="caution">
    <text evidence="1">The sequence shown here is derived from an EMBL/GenBank/DDBJ whole genome shotgun (WGS) entry which is preliminary data.</text>
</comment>
<evidence type="ECO:0000313" key="2">
    <source>
        <dbReference type="Proteomes" id="UP000033047"/>
    </source>
</evidence>
<sequence length="47" mass="5143">MYVRKKKNRSGTISVVVVSKSSGKYEEIKSFGTADSIEDTENLCDAA</sequence>
<evidence type="ECO:0000313" key="1">
    <source>
        <dbReference type="EMBL" id="KKB59043.1"/>
    </source>
</evidence>
<dbReference type="HOGENOM" id="CLU_212841_0_0_10"/>
<name>A0A0F5JMQ2_9BACT</name>
<reference evidence="1 2" key="1">
    <citation type="submission" date="2013-04" db="EMBL/GenBank/DDBJ databases">
        <title>The Genome Sequence of Parabacteroides goldsteinii DSM 19448.</title>
        <authorList>
            <consortium name="The Broad Institute Genomics Platform"/>
            <person name="Earl A."/>
            <person name="Ward D."/>
            <person name="Feldgarden M."/>
            <person name="Gevers D."/>
            <person name="Martens E."/>
            <person name="Sakamoto M."/>
            <person name="Benno Y."/>
            <person name="Song Y."/>
            <person name="Liu C."/>
            <person name="Lee J."/>
            <person name="Bolanos M."/>
            <person name="Vaisanen M.L."/>
            <person name="Finegold S.M."/>
            <person name="Walker B."/>
            <person name="Young S."/>
            <person name="Zeng Q."/>
            <person name="Gargeya S."/>
            <person name="Fitzgerald M."/>
            <person name="Haas B."/>
            <person name="Abouelleil A."/>
            <person name="Allen A.W."/>
            <person name="Alvarado L."/>
            <person name="Arachchi H.M."/>
            <person name="Berlin A.M."/>
            <person name="Chapman S.B."/>
            <person name="Gainer-Dewar J."/>
            <person name="Goldberg J."/>
            <person name="Griggs A."/>
            <person name="Gujja S."/>
            <person name="Hansen M."/>
            <person name="Howarth C."/>
            <person name="Imamovic A."/>
            <person name="Ireland A."/>
            <person name="Larimer J."/>
            <person name="McCowan C."/>
            <person name="Murphy C."/>
            <person name="Pearson M."/>
            <person name="Poon T.W."/>
            <person name="Priest M."/>
            <person name="Roberts A."/>
            <person name="Saif S."/>
            <person name="Shea T."/>
            <person name="Sisk P."/>
            <person name="Sykes S."/>
            <person name="Wortman J."/>
            <person name="Nusbaum C."/>
            <person name="Birren B."/>
        </authorList>
    </citation>
    <scope>NUCLEOTIDE SEQUENCE [LARGE SCALE GENOMIC DNA]</scope>
    <source>
        <strain evidence="1 2">DSM 19448</strain>
    </source>
</reference>
<accession>A0A0F5JMQ2</accession>
<organism evidence="1 2">
    <name type="scientific">Parabacteroides goldsteinii DSM 19448 = WAL 12034</name>
    <dbReference type="NCBI Taxonomy" id="927665"/>
    <lineage>
        <taxon>Bacteria</taxon>
        <taxon>Pseudomonadati</taxon>
        <taxon>Bacteroidota</taxon>
        <taxon>Bacteroidia</taxon>
        <taxon>Bacteroidales</taxon>
        <taxon>Tannerellaceae</taxon>
        <taxon>Parabacteroides</taxon>
    </lineage>
</organism>
<dbReference type="AlphaFoldDB" id="A0A0F5JMQ2"/>